<feature type="transmembrane region" description="Helical" evidence="1">
    <location>
        <begin position="42"/>
        <end position="61"/>
    </location>
</feature>
<keyword evidence="1" id="KW-0812">Transmembrane</keyword>
<keyword evidence="3" id="KW-1185">Reference proteome</keyword>
<name>A0A2H3EBZ3_ARMGA</name>
<keyword evidence="1" id="KW-1133">Transmembrane helix</keyword>
<reference evidence="3" key="1">
    <citation type="journal article" date="2017" name="Nat. Ecol. Evol.">
        <title>Genome expansion and lineage-specific genetic innovations in the forest pathogenic fungi Armillaria.</title>
        <authorList>
            <person name="Sipos G."/>
            <person name="Prasanna A.N."/>
            <person name="Walter M.C."/>
            <person name="O'Connor E."/>
            <person name="Balint B."/>
            <person name="Krizsan K."/>
            <person name="Kiss B."/>
            <person name="Hess J."/>
            <person name="Varga T."/>
            <person name="Slot J."/>
            <person name="Riley R."/>
            <person name="Boka B."/>
            <person name="Rigling D."/>
            <person name="Barry K."/>
            <person name="Lee J."/>
            <person name="Mihaltcheva S."/>
            <person name="LaButti K."/>
            <person name="Lipzen A."/>
            <person name="Waldron R."/>
            <person name="Moloney N.M."/>
            <person name="Sperisen C."/>
            <person name="Kredics L."/>
            <person name="Vagvoelgyi C."/>
            <person name="Patrignani A."/>
            <person name="Fitzpatrick D."/>
            <person name="Nagy I."/>
            <person name="Doyle S."/>
            <person name="Anderson J.B."/>
            <person name="Grigoriev I.V."/>
            <person name="Gueldener U."/>
            <person name="Muensterkoetter M."/>
            <person name="Nagy L.G."/>
        </authorList>
    </citation>
    <scope>NUCLEOTIDE SEQUENCE [LARGE SCALE GENOMIC DNA]</scope>
    <source>
        <strain evidence="3">Ar21-2</strain>
    </source>
</reference>
<accession>A0A2H3EBZ3</accession>
<dbReference type="InParanoid" id="A0A2H3EBZ3"/>
<proteinExistence type="predicted"/>
<dbReference type="EMBL" id="KZ293644">
    <property type="protein sequence ID" value="PBL03821.1"/>
    <property type="molecule type" value="Genomic_DNA"/>
</dbReference>
<evidence type="ECO:0000256" key="1">
    <source>
        <dbReference type="SAM" id="Phobius"/>
    </source>
</evidence>
<dbReference type="AlphaFoldDB" id="A0A2H3EBZ3"/>
<keyword evidence="1" id="KW-0472">Membrane</keyword>
<protein>
    <submittedName>
        <fullName evidence="2">Uncharacterized protein</fullName>
    </submittedName>
</protein>
<gene>
    <name evidence="2" type="ORF">ARMGADRAFT_35201</name>
</gene>
<organism evidence="2 3">
    <name type="scientific">Armillaria gallica</name>
    <name type="common">Bulbous honey fungus</name>
    <name type="synonym">Armillaria bulbosa</name>
    <dbReference type="NCBI Taxonomy" id="47427"/>
    <lineage>
        <taxon>Eukaryota</taxon>
        <taxon>Fungi</taxon>
        <taxon>Dikarya</taxon>
        <taxon>Basidiomycota</taxon>
        <taxon>Agaricomycotina</taxon>
        <taxon>Agaricomycetes</taxon>
        <taxon>Agaricomycetidae</taxon>
        <taxon>Agaricales</taxon>
        <taxon>Marasmiineae</taxon>
        <taxon>Physalacriaceae</taxon>
        <taxon>Armillaria</taxon>
    </lineage>
</organism>
<dbReference type="Proteomes" id="UP000217790">
    <property type="component" value="Unassembled WGS sequence"/>
</dbReference>
<evidence type="ECO:0000313" key="2">
    <source>
        <dbReference type="EMBL" id="PBL03821.1"/>
    </source>
</evidence>
<evidence type="ECO:0000313" key="3">
    <source>
        <dbReference type="Proteomes" id="UP000217790"/>
    </source>
</evidence>
<sequence>MVINGFVGMMHILRAQTCLPWAIVDPNIYPVLLSLRRDSNLIIIRLGSLGTCICLLFASFLNSIFVQLEGLICLSVLFDH</sequence>